<evidence type="ECO:0000259" key="10">
    <source>
        <dbReference type="PROSITE" id="PS50850"/>
    </source>
</evidence>
<evidence type="ECO:0000256" key="5">
    <source>
        <dbReference type="ARBA" id="ARBA00022692"/>
    </source>
</evidence>
<feature type="transmembrane region" description="Helical" evidence="9">
    <location>
        <begin position="12"/>
        <end position="32"/>
    </location>
</feature>
<dbReference type="InterPro" id="IPR005829">
    <property type="entry name" value="Sugar_transporter_CS"/>
</dbReference>
<feature type="transmembrane region" description="Helical" evidence="9">
    <location>
        <begin position="213"/>
        <end position="230"/>
    </location>
</feature>
<evidence type="ECO:0000256" key="9">
    <source>
        <dbReference type="SAM" id="Phobius"/>
    </source>
</evidence>
<dbReference type="EMBL" id="CP022760">
    <property type="protein sequence ID" value="AXV83442.1"/>
    <property type="molecule type" value="Genomic_DNA"/>
</dbReference>
<dbReference type="SUPFAM" id="SSF103473">
    <property type="entry name" value="MFS general substrate transporter"/>
    <property type="match status" value="1"/>
</dbReference>
<feature type="transmembrane region" description="Helical" evidence="9">
    <location>
        <begin position="80"/>
        <end position="103"/>
    </location>
</feature>
<name>A0AAD0SAI2_RALSL</name>
<organism evidence="11 12">
    <name type="scientific">Ralstonia solanacearum</name>
    <name type="common">Pseudomonas solanacearum</name>
    <dbReference type="NCBI Taxonomy" id="305"/>
    <lineage>
        <taxon>Bacteria</taxon>
        <taxon>Pseudomonadati</taxon>
        <taxon>Pseudomonadota</taxon>
        <taxon>Betaproteobacteria</taxon>
        <taxon>Burkholderiales</taxon>
        <taxon>Burkholderiaceae</taxon>
        <taxon>Ralstonia</taxon>
        <taxon>Ralstonia solanacearum species complex</taxon>
    </lineage>
</organism>
<evidence type="ECO:0000256" key="3">
    <source>
        <dbReference type="ARBA" id="ARBA00022448"/>
    </source>
</evidence>
<keyword evidence="4" id="KW-1003">Cell membrane</keyword>
<dbReference type="Proteomes" id="UP000261758">
    <property type="component" value="Plasmid unnamed"/>
</dbReference>
<proteinExistence type="inferred from homology"/>
<reference evidence="11 12" key="1">
    <citation type="submission" date="2017-08" db="EMBL/GenBank/DDBJ databases">
        <title>Genome sequences of Ralstonia solanacearum Species Complex (RSSC) isolated from Potato bacterial wilts in Korea.</title>
        <authorList>
            <person name="Cho H."/>
            <person name="Song E.-S."/>
            <person name="Lee Y.K."/>
            <person name="Lee S."/>
            <person name="Lee S.-W."/>
            <person name="Jo A."/>
            <person name="Kim J.-G."/>
            <person name="Hwang I."/>
        </authorList>
    </citation>
    <scope>NUCLEOTIDE SEQUENCE [LARGE SCALE GENOMIC DNA]</scope>
    <source>
        <strain evidence="11 12">T98</strain>
        <plasmid evidence="11 12">unnamed</plasmid>
    </source>
</reference>
<keyword evidence="3" id="KW-0813">Transport</keyword>
<dbReference type="FunFam" id="1.20.1250.20:FF:000001">
    <property type="entry name" value="Dicarboxylate MFS transporter"/>
    <property type="match status" value="1"/>
</dbReference>
<feature type="transmembrane region" description="Helical" evidence="9">
    <location>
        <begin position="385"/>
        <end position="409"/>
    </location>
</feature>
<comment type="subcellular location">
    <subcellularLocation>
        <location evidence="1">Cell membrane</location>
        <topology evidence="1">Multi-pass membrane protein</topology>
    </subcellularLocation>
</comment>
<feature type="transmembrane region" description="Helical" evidence="9">
    <location>
        <begin position="182"/>
        <end position="201"/>
    </location>
</feature>
<dbReference type="AlphaFoldDB" id="A0AAD0SAI2"/>
<evidence type="ECO:0000256" key="1">
    <source>
        <dbReference type="ARBA" id="ARBA00004651"/>
    </source>
</evidence>
<feature type="transmembrane region" description="Helical" evidence="9">
    <location>
        <begin position="256"/>
        <end position="277"/>
    </location>
</feature>
<dbReference type="PROSITE" id="PS50850">
    <property type="entry name" value="MFS"/>
    <property type="match status" value="1"/>
</dbReference>
<dbReference type="InterPro" id="IPR020846">
    <property type="entry name" value="MFS_dom"/>
</dbReference>
<evidence type="ECO:0000256" key="8">
    <source>
        <dbReference type="ARBA" id="ARBA00023136"/>
    </source>
</evidence>
<sequence length="445" mass="47392">MQPHKNNPLQHAAETMAVGAGAVSVLGAAPAPAASSRKVVVAAVIGNLLEFFDFTVYSYFALTIGKLFFPADDPVTSSLLAFAVFAVGFVMRPLGGIVIGRYADRAGRRAALTLTIVLMALGAAIIGCAPTYAQIGLAAPALIVFARLMQGFAQGGEFGAATATLLETGADRNRGFRASWQLASQGAAALLGSGTAAALAYLLDDAQLHTWGWRVPFLMGTLIAPVGIYLRRHIVEEPQVAGTGARSWRAVDVRNWFLVIFSIMGMTVASYLLMYYLPTYCIQYLKLPAKLSMLVGVGASAVSLIMCPLYGAWSDRMGRRKPLTVAGRVALLLLIYPAFWWMTHFPTLPAVLAMMLVLMLCYTMGSAPAYALMPESFPKAIRASFMSSAYAIAVSLFGGTAQLVAGWLIRVTGSVMAPAWYMMACVVISLVAVSLFEETGGKALQ</sequence>
<feature type="domain" description="Major facilitator superfamily (MFS) profile" evidence="10">
    <location>
        <begin position="39"/>
        <end position="442"/>
    </location>
</feature>
<comment type="similarity">
    <text evidence="2">Belongs to the major facilitator superfamily. Metabolite:H+ Symporter (MHS) family (TC 2.A.1.6) family.</text>
</comment>
<feature type="transmembrane region" description="Helical" evidence="9">
    <location>
        <begin position="415"/>
        <end position="436"/>
    </location>
</feature>
<accession>A0AAD0SAI2</accession>
<evidence type="ECO:0000256" key="2">
    <source>
        <dbReference type="ARBA" id="ARBA00008240"/>
    </source>
</evidence>
<geneLocation type="plasmid" evidence="11 12">
    <name>unnamed</name>
</geneLocation>
<dbReference type="RefSeq" id="WP_013209322.1">
    <property type="nucleotide sequence ID" value="NZ_CP022760.1"/>
</dbReference>
<dbReference type="PANTHER" id="PTHR43528:SF3">
    <property type="entry name" value="CITRATE-PROTON SYMPORTER"/>
    <property type="match status" value="1"/>
</dbReference>
<feature type="transmembrane region" description="Helical" evidence="9">
    <location>
        <begin position="110"/>
        <end position="126"/>
    </location>
</feature>
<dbReference type="GO" id="GO:0015293">
    <property type="term" value="F:symporter activity"/>
    <property type="evidence" value="ECO:0007669"/>
    <property type="project" value="UniProtKB-KW"/>
</dbReference>
<dbReference type="InterPro" id="IPR051084">
    <property type="entry name" value="H+-coupled_symporters"/>
</dbReference>
<feature type="transmembrane region" description="Helical" evidence="9">
    <location>
        <begin position="348"/>
        <end position="373"/>
    </location>
</feature>
<evidence type="ECO:0000256" key="7">
    <source>
        <dbReference type="ARBA" id="ARBA00022989"/>
    </source>
</evidence>
<keyword evidence="11" id="KW-0614">Plasmid</keyword>
<keyword evidence="5 9" id="KW-0812">Transmembrane</keyword>
<feature type="transmembrane region" description="Helical" evidence="9">
    <location>
        <begin position="39"/>
        <end position="60"/>
    </location>
</feature>
<keyword evidence="6" id="KW-0769">Symport</keyword>
<feature type="transmembrane region" description="Helical" evidence="9">
    <location>
        <begin position="325"/>
        <end position="342"/>
    </location>
</feature>
<dbReference type="Gene3D" id="1.20.1250.20">
    <property type="entry name" value="MFS general substrate transporter like domains"/>
    <property type="match status" value="2"/>
</dbReference>
<keyword evidence="8 9" id="KW-0472">Membrane</keyword>
<dbReference type="GO" id="GO:0005886">
    <property type="term" value="C:plasma membrane"/>
    <property type="evidence" value="ECO:0007669"/>
    <property type="project" value="UniProtKB-SubCell"/>
</dbReference>
<dbReference type="PANTHER" id="PTHR43528">
    <property type="entry name" value="ALPHA-KETOGLUTARATE PERMEASE"/>
    <property type="match status" value="1"/>
</dbReference>
<keyword evidence="7 9" id="KW-1133">Transmembrane helix</keyword>
<gene>
    <name evidence="11" type="ORF">CJO77_17705</name>
</gene>
<dbReference type="Pfam" id="PF07690">
    <property type="entry name" value="MFS_1"/>
    <property type="match status" value="1"/>
</dbReference>
<dbReference type="PROSITE" id="PS00216">
    <property type="entry name" value="SUGAR_TRANSPORT_1"/>
    <property type="match status" value="1"/>
</dbReference>
<feature type="transmembrane region" description="Helical" evidence="9">
    <location>
        <begin position="289"/>
        <end position="313"/>
    </location>
</feature>
<dbReference type="InterPro" id="IPR011701">
    <property type="entry name" value="MFS"/>
</dbReference>
<evidence type="ECO:0000313" key="12">
    <source>
        <dbReference type="Proteomes" id="UP000261758"/>
    </source>
</evidence>
<evidence type="ECO:0000256" key="6">
    <source>
        <dbReference type="ARBA" id="ARBA00022847"/>
    </source>
</evidence>
<dbReference type="InterPro" id="IPR036259">
    <property type="entry name" value="MFS_trans_sf"/>
</dbReference>
<evidence type="ECO:0000313" key="11">
    <source>
        <dbReference type="EMBL" id="AXV83442.1"/>
    </source>
</evidence>
<protein>
    <submittedName>
        <fullName evidence="11">MFS transporter</fullName>
    </submittedName>
</protein>
<evidence type="ECO:0000256" key="4">
    <source>
        <dbReference type="ARBA" id="ARBA00022475"/>
    </source>
</evidence>